<feature type="region of interest" description="Disordered" evidence="12">
    <location>
        <begin position="306"/>
        <end position="341"/>
    </location>
</feature>
<name>K3X270_GLOUD</name>
<dbReference type="Gene3D" id="4.10.1060.10">
    <property type="entry name" value="Zinc finger, RanBP2-type"/>
    <property type="match status" value="1"/>
</dbReference>
<dbReference type="GO" id="GO:0061630">
    <property type="term" value="F:ubiquitin protein ligase activity"/>
    <property type="evidence" value="ECO:0007669"/>
    <property type="project" value="UniProtKB-EC"/>
</dbReference>
<feature type="compositionally biased region" description="Low complexity" evidence="12">
    <location>
        <begin position="84"/>
        <end position="109"/>
    </location>
</feature>
<evidence type="ECO:0000313" key="15">
    <source>
        <dbReference type="EnsemblProtists" id="PYU1_T011319"/>
    </source>
</evidence>
<evidence type="ECO:0000256" key="3">
    <source>
        <dbReference type="ARBA" id="ARBA00012485"/>
    </source>
</evidence>
<feature type="repeat" description="ANK" evidence="9">
    <location>
        <begin position="808"/>
        <end position="840"/>
    </location>
</feature>
<dbReference type="OMA" id="HVKAAKC"/>
<dbReference type="GO" id="GO:0043161">
    <property type="term" value="P:proteasome-mediated ubiquitin-dependent protein catabolic process"/>
    <property type="evidence" value="ECO:0007669"/>
    <property type="project" value="TreeGrafter"/>
</dbReference>
<dbReference type="SUPFAM" id="SSF56204">
    <property type="entry name" value="Hect, E3 ligase catalytic domain"/>
    <property type="match status" value="1"/>
</dbReference>
<dbReference type="InterPro" id="IPR000569">
    <property type="entry name" value="HECT_dom"/>
</dbReference>
<dbReference type="Gene3D" id="1.25.10.10">
    <property type="entry name" value="Leucine-rich Repeat Variant"/>
    <property type="match status" value="1"/>
</dbReference>
<feature type="compositionally biased region" description="Polar residues" evidence="12">
    <location>
        <begin position="1151"/>
        <end position="1163"/>
    </location>
</feature>
<dbReference type="Gene3D" id="2.30.30.380">
    <property type="entry name" value="Zn-finger domain of Sec23/24"/>
    <property type="match status" value="1"/>
</dbReference>
<dbReference type="SMART" id="SM00119">
    <property type="entry name" value="HECTc"/>
    <property type="match status" value="1"/>
</dbReference>
<evidence type="ECO:0000256" key="2">
    <source>
        <dbReference type="ARBA" id="ARBA00006331"/>
    </source>
</evidence>
<feature type="repeat" description="ANK" evidence="9">
    <location>
        <begin position="840"/>
        <end position="872"/>
    </location>
</feature>
<feature type="domain" description="RanBP2-type" evidence="13">
    <location>
        <begin position="141"/>
        <end position="170"/>
    </location>
</feature>
<evidence type="ECO:0000256" key="12">
    <source>
        <dbReference type="SAM" id="MobiDB-lite"/>
    </source>
</evidence>
<keyword evidence="16" id="KW-1185">Reference proteome</keyword>
<evidence type="ECO:0000256" key="6">
    <source>
        <dbReference type="ARBA" id="ARBA00022771"/>
    </source>
</evidence>
<dbReference type="EMBL" id="GL376562">
    <property type="status" value="NOT_ANNOTATED_CDS"/>
    <property type="molecule type" value="Genomic_DNA"/>
</dbReference>
<feature type="compositionally biased region" description="Basic and acidic residues" evidence="12">
    <location>
        <begin position="123"/>
        <end position="141"/>
    </location>
</feature>
<feature type="region of interest" description="Disordered" evidence="12">
    <location>
        <begin position="1398"/>
        <end position="1427"/>
    </location>
</feature>
<evidence type="ECO:0000256" key="10">
    <source>
        <dbReference type="PROSITE-ProRule" id="PRU00104"/>
    </source>
</evidence>
<feature type="region of interest" description="Disordered" evidence="12">
    <location>
        <begin position="2260"/>
        <end position="2281"/>
    </location>
</feature>
<dbReference type="InterPro" id="IPR045322">
    <property type="entry name" value="HECTD1/TRIP12-like"/>
</dbReference>
<evidence type="ECO:0000256" key="5">
    <source>
        <dbReference type="ARBA" id="ARBA00022723"/>
    </source>
</evidence>
<feature type="compositionally biased region" description="Basic and acidic residues" evidence="12">
    <location>
        <begin position="1"/>
        <end position="11"/>
    </location>
</feature>
<dbReference type="InterPro" id="IPR036770">
    <property type="entry name" value="Ankyrin_rpt-contain_sf"/>
</dbReference>
<accession>K3X270</accession>
<keyword evidence="9" id="KW-0040">ANK repeat</keyword>
<dbReference type="Gene3D" id="3.90.1750.10">
    <property type="entry name" value="Hect, E3 ligase catalytic domains"/>
    <property type="match status" value="1"/>
</dbReference>
<dbReference type="Gene3D" id="1.25.40.20">
    <property type="entry name" value="Ankyrin repeat-containing domain"/>
    <property type="match status" value="1"/>
</dbReference>
<feature type="region of interest" description="Disordered" evidence="12">
    <location>
        <begin position="1150"/>
        <end position="1178"/>
    </location>
</feature>
<feature type="region of interest" description="Disordered" evidence="12">
    <location>
        <begin position="1"/>
        <end position="141"/>
    </location>
</feature>
<feature type="compositionally biased region" description="Acidic residues" evidence="12">
    <location>
        <begin position="232"/>
        <end position="271"/>
    </location>
</feature>
<dbReference type="PANTHER" id="PTHR45670:SF1">
    <property type="entry name" value="E3 UBIQUITIN-PROTEIN LIGASE HECTD1"/>
    <property type="match status" value="1"/>
</dbReference>
<feature type="compositionally biased region" description="Basic residues" evidence="12">
    <location>
        <begin position="1543"/>
        <end position="1557"/>
    </location>
</feature>
<evidence type="ECO:0000256" key="11">
    <source>
        <dbReference type="PROSITE-ProRule" id="PRU00322"/>
    </source>
</evidence>
<evidence type="ECO:0000259" key="14">
    <source>
        <dbReference type="PROSITE" id="PS50237"/>
    </source>
</evidence>
<dbReference type="InterPro" id="IPR016024">
    <property type="entry name" value="ARM-type_fold"/>
</dbReference>
<dbReference type="GO" id="GO:0000209">
    <property type="term" value="P:protein polyubiquitination"/>
    <property type="evidence" value="ECO:0007669"/>
    <property type="project" value="TreeGrafter"/>
</dbReference>
<dbReference type="InterPro" id="IPR035983">
    <property type="entry name" value="Hect_E3_ubiquitin_ligase"/>
</dbReference>
<organism evidence="15 16">
    <name type="scientific">Globisporangium ultimum (strain ATCC 200006 / CBS 805.95 / DAOM BR144)</name>
    <name type="common">Pythium ultimum</name>
    <dbReference type="NCBI Taxonomy" id="431595"/>
    <lineage>
        <taxon>Eukaryota</taxon>
        <taxon>Sar</taxon>
        <taxon>Stramenopiles</taxon>
        <taxon>Oomycota</taxon>
        <taxon>Peronosporomycetes</taxon>
        <taxon>Pythiales</taxon>
        <taxon>Pythiaceae</taxon>
        <taxon>Globisporangium</taxon>
    </lineage>
</organism>
<evidence type="ECO:0000256" key="7">
    <source>
        <dbReference type="ARBA" id="ARBA00022786"/>
    </source>
</evidence>
<feature type="region of interest" description="Disordered" evidence="12">
    <location>
        <begin position="930"/>
        <end position="1075"/>
    </location>
</feature>
<feature type="compositionally biased region" description="Polar residues" evidence="12">
    <location>
        <begin position="2260"/>
        <end position="2269"/>
    </location>
</feature>
<dbReference type="InParanoid" id="K3X270"/>
<dbReference type="PANTHER" id="PTHR45670">
    <property type="entry name" value="E3 UBIQUITIN-PROTEIN LIGASE TRIP12"/>
    <property type="match status" value="1"/>
</dbReference>
<feature type="compositionally biased region" description="Polar residues" evidence="12">
    <location>
        <begin position="72"/>
        <end position="83"/>
    </location>
</feature>
<reference evidence="16" key="1">
    <citation type="journal article" date="2010" name="Genome Biol.">
        <title>Genome sequence of the necrotrophic plant pathogen Pythium ultimum reveals original pathogenicity mechanisms and effector repertoire.</title>
        <authorList>
            <person name="Levesque C.A."/>
            <person name="Brouwer H."/>
            <person name="Cano L."/>
            <person name="Hamilton J.P."/>
            <person name="Holt C."/>
            <person name="Huitema E."/>
            <person name="Raffaele S."/>
            <person name="Robideau G.P."/>
            <person name="Thines M."/>
            <person name="Win J."/>
            <person name="Zerillo M.M."/>
            <person name="Beakes G.W."/>
            <person name="Boore J.L."/>
            <person name="Busam D."/>
            <person name="Dumas B."/>
            <person name="Ferriera S."/>
            <person name="Fuerstenberg S.I."/>
            <person name="Gachon C.M."/>
            <person name="Gaulin E."/>
            <person name="Govers F."/>
            <person name="Grenville-Briggs L."/>
            <person name="Horner N."/>
            <person name="Hostetler J."/>
            <person name="Jiang R.H."/>
            <person name="Johnson J."/>
            <person name="Krajaejun T."/>
            <person name="Lin H."/>
            <person name="Meijer H.J."/>
            <person name="Moore B."/>
            <person name="Morris P."/>
            <person name="Phuntmart V."/>
            <person name="Puiu D."/>
            <person name="Shetty J."/>
            <person name="Stajich J.E."/>
            <person name="Tripathy S."/>
            <person name="Wawra S."/>
            <person name="van West P."/>
            <person name="Whitty B.R."/>
            <person name="Coutinho P.M."/>
            <person name="Henrissat B."/>
            <person name="Martin F."/>
            <person name="Thomas P.D."/>
            <person name="Tyler B.M."/>
            <person name="De Vries R.P."/>
            <person name="Kamoun S."/>
            <person name="Yandell M."/>
            <person name="Tisserat N."/>
            <person name="Buell C.R."/>
        </authorList>
    </citation>
    <scope>NUCLEOTIDE SEQUENCE</scope>
    <source>
        <strain evidence="16">DAOM:BR144</strain>
    </source>
</reference>
<comment type="similarity">
    <text evidence="2">Belongs to the UPL family. K-HECT subfamily.</text>
</comment>
<keyword evidence="5" id="KW-0479">Metal-binding</keyword>
<evidence type="ECO:0000259" key="13">
    <source>
        <dbReference type="PROSITE" id="PS50199"/>
    </source>
</evidence>
<feature type="region of interest" description="Disordered" evidence="12">
    <location>
        <begin position="229"/>
        <end position="276"/>
    </location>
</feature>
<feature type="region of interest" description="Disordered" evidence="12">
    <location>
        <begin position="1542"/>
        <end position="1566"/>
    </location>
</feature>
<reference evidence="15" key="3">
    <citation type="submission" date="2015-02" db="UniProtKB">
        <authorList>
            <consortium name="EnsemblProtists"/>
        </authorList>
    </citation>
    <scope>IDENTIFICATION</scope>
    <source>
        <strain evidence="15">DAOM BR144</strain>
    </source>
</reference>
<dbReference type="VEuPathDB" id="FungiDB:PYU1_G011294"/>
<feature type="domain" description="HECT" evidence="14">
    <location>
        <begin position="2474"/>
        <end position="2834"/>
    </location>
</feature>
<keyword evidence="8" id="KW-0862">Zinc</keyword>
<dbReference type="Proteomes" id="UP000019132">
    <property type="component" value="Unassembled WGS sequence"/>
</dbReference>
<feature type="compositionally biased region" description="Low complexity" evidence="12">
    <location>
        <begin position="1929"/>
        <end position="1944"/>
    </location>
</feature>
<keyword evidence="6 11" id="KW-0863">Zinc-finger</keyword>
<reference evidence="16" key="2">
    <citation type="submission" date="2010-04" db="EMBL/GenBank/DDBJ databases">
        <authorList>
            <person name="Buell R."/>
            <person name="Hamilton J."/>
            <person name="Hostetler J."/>
        </authorList>
    </citation>
    <scope>NUCLEOTIDE SEQUENCE [LARGE SCALE GENOMIC DNA]</scope>
    <source>
        <strain evidence="16">DAOM:BR144</strain>
    </source>
</reference>
<feature type="compositionally biased region" description="Acidic residues" evidence="12">
    <location>
        <begin position="937"/>
        <end position="996"/>
    </location>
</feature>
<dbReference type="PROSITE" id="PS01358">
    <property type="entry name" value="ZF_RANBP2_1"/>
    <property type="match status" value="2"/>
</dbReference>
<proteinExistence type="inferred from homology"/>
<dbReference type="PROSITE" id="PS50199">
    <property type="entry name" value="ZF_RANBP2_2"/>
    <property type="match status" value="2"/>
</dbReference>
<feature type="compositionally biased region" description="Basic residues" evidence="12">
    <location>
        <begin position="309"/>
        <end position="319"/>
    </location>
</feature>
<dbReference type="InterPro" id="IPR011989">
    <property type="entry name" value="ARM-like"/>
</dbReference>
<feature type="compositionally biased region" description="Polar residues" evidence="12">
    <location>
        <begin position="1055"/>
        <end position="1065"/>
    </location>
</feature>
<evidence type="ECO:0000256" key="9">
    <source>
        <dbReference type="PROSITE-ProRule" id="PRU00023"/>
    </source>
</evidence>
<feature type="active site" description="Glycyl thioester intermediate" evidence="10">
    <location>
        <position position="2806"/>
    </location>
</feature>
<dbReference type="Pfam" id="PF00632">
    <property type="entry name" value="HECT"/>
    <property type="match status" value="1"/>
</dbReference>
<dbReference type="InterPro" id="IPR036443">
    <property type="entry name" value="Znf_RanBP2_sf"/>
</dbReference>
<comment type="catalytic activity">
    <reaction evidence="1">
        <text>S-ubiquitinyl-[E2 ubiquitin-conjugating enzyme]-L-cysteine + [acceptor protein]-L-lysine = [E2 ubiquitin-conjugating enzyme]-L-cysteine + N(6)-ubiquitinyl-[acceptor protein]-L-lysine.</text>
        <dbReference type="EC" id="2.3.2.26"/>
    </reaction>
</comment>
<protein>
    <recommendedName>
        <fullName evidence="3">HECT-type E3 ubiquitin transferase</fullName>
        <ecNumber evidence="3">2.3.2.26</ecNumber>
    </recommendedName>
</protein>
<dbReference type="Pfam" id="PF12796">
    <property type="entry name" value="Ank_2"/>
    <property type="match status" value="1"/>
</dbReference>
<sequence length="2839" mass="311804">MSDRSGDDGRAPDAFSTPQRSGSSSSTSGGSSMLVPAAAAPVPARRHRGKRKRRRASSSSSALEGDGDAANRRTNSSAESGGDQSESASAKKSKVQKSNVGGDAAAKGAAVDDDDGDTGKAASQKEESGGTDAQENKEDAEEKQWGCPACTYLNDATRCVCEMCGTANPNPARRVGGLFSGSAARKTEWSCVACTMKNAPGMRICAICGTINPHAPMRSALTIARAGGVLSENDDDDDDDDDDVDDEEDDSDDGSDDSEDDDEDESDDEMHDTDASEQTTWVCRICDSDDLIPVHERICPECFSAQPSKRSKKSNKTRKLSADFKSPQKKKKKTVSKQPLKRSAYGVSSDVLRKLALEPKSSKLIDTLQTLTHTLAMMDASADSEWGDMRGAALFIRGFGGSTTSSKTKDPELLPVLAEIFSQQKLTYGVEVRLLAVQSINYLLKMDRHLFGRTVVLKIVDLYLKDLLHWQTEAAPRDDARSSDNVRSTQMLVEECLNGMSSVCNFESYALRELVSNEHFTDYVDFVKSLVGPSNSFHPSIIVTSLDLLQKCCLKMRWGGADTAPLRRKTSNDVKATPITPSPLKAKKQQDGTMSLELAKKVVALLLLTLSHKHVPLHVKAAKCLLLVFHRIPFQRADLMTELVTVEMLAEFIAVVTNKSGDESEDSRQAVITLLLQLFDNRPQLVSIFVHEKIYTALFAGILPLLQSTSSSLAGSALKLIALLARLVCRKHSTGVSVVDTEMLSTVESSSAQTNPSCSRFDSGPDPDVLATLLLDFIRADSIPAVSALLKDGADLNFPRIVDIHGHEINKPLQVAAEHASLAMVRYLVKRGADVHQSGPGGTALHVAAKCGRCDIVSFLLQCGASIYTTDRNGKNVLQSLDAALSADDNAMQFPSPVKKMLECHRKGIQADGESDLSDGDTHASARARSWFFMGENDGEYDDEEDEDGMEDDEHDDEDDAYYMDYDDDDDEDDEGHDEMHIEEDDEEIPSDDDDHSDDRAATSEAHGSEGSSKQTKEKRKALKKRRLESISSESDLKAPESGKSAAKATEPVSEATSKTNGTPSSKDDEAGAPGQDFAATSEEIYGFSHAILHCLLAVLHNMDIQNVERAVLSTLACVVEMAPSQLLQELNEGDVVLILDTIHFLLQGPDNGSNGATDTPQVHTKPRSSRESAASTNTKLKANLSSSILALRILQAVVRKSGSESSIFYQIERRGIREQIKQLHDSSALWLDPAGTRQFSSKRPQDTIFGRGLELLDNLRDNMIESGMLHLHKLKNLARRMRDLDTNSTVEELELSVVDLVELFEQPNSITTYEFKHSELLPAVLQFVAPNNQLDESRVRSLMEAFRRCPEGLKHLVFRLKSIITQEESFSVVAFNPGKGRELYPLTKQLKITFSRSPAGREKQTADEDEEKDESDDEDEETAVTKTIHSSPLTHFQSFERTIARCLPVHDAKLSQLYVNLVGHSIQKVIDSKWKKFWVCGYDPKRSLHLLKPIGGIDDDVVEMVLHDSQYKLSGRVDVYKDVSVKLELFGSVVGGSNLKENKKKRKANKRKRKGSMSKNQDDDSGLCEVEIRNEGDFNLGKLKGAWYAGSIVDSSGDKSKLKAASPNFDSIVNSKDSYTVKIKIGGKLVHKVPASLLRKRLENPQVGSVVEVDGALGQITKVYKEREGLDLVDVKVNRDIEKVRVTKDRIRFPPKTKAPEPEDQIEAMSIRCLFPARESSIIAGTIGDRVWVSPPSDSPIKDLYVAGTIKSFPSGLESIRESSTVNVDIAFGIDQAPVTVKVNQDRILNFVNGSRKGNGGSRLLAALQMASGRGGSGQDRLFGGSAIHRAFQQVAGSMRSDMEVGGLGGGDRNSGGSTMDQLRQLISRVSRGSGSGSQDPSANDDNFGTPITESTASLPSQTPTTTANPGDLDAVSEITGADEFGVRSTPNSRTSSPLSRSRLAQKQDGDDDLTRSEHVWAYLQRGSEKPEWSCTSAPKVNLGLAYGGRECSDSQFDGSSGGSHIGIKSSKSVEHKSEDKYVAKLMTQNSETEVLELQPWAKQVLIQIFKTFEVEAASPKKKKRKLAVSLADVASTDCLDMLWNIDKFCAFMKRGVNWPAKSIRIGNNGGDYIDQCILFSKYATEASNRCSLDFDGFADLMTSFCKESHKAKLVVKYFNSLGHSETSLSADDDSDASKEHESKSSTSAPVEAKPNAPQQQIMFQQFPADQNVLKCLEVLREQHFQQVKSQKRPISSLPPWKYLYKVFCEFTVDWAPSGSSDSTQSGADHTKKSGKKRQPLHRVEDLVRLAGDHVDGMDDFQWLEQAGPAASGSSVSSAVRLLRFLFDFQSDTTVAGVLPNNDMWTSPRLYNKLETQLQDVLSVCSGIYPTWCDRLVTQCRFFFPRELREKLFRSTSFGCTRSLHWFRNQLQVEESNVSGSSGDGGNLGGSNGGGGIYNQEITITPIPKERVKVHRANILQSAEAVMKMHGKRKAILDIVFVGEKGYGSGVTAAFYSATAQALQSIEENKKKHLRCWIEGDESSGHDDDDSDDVIRHPNGLFPFPHVKPHVKLLERFRMMGRLAGKALMDERILPLPLSTHFMKLVVGERFAMDAIPEIFLNPGKILYSMHTAAKKLARGVKNVQIDNMDIDDWLEAVAFTFVEPLSQEPLFVGGDSTPVTMANMNQYVECVLNVWLSHGIEAQVCAFREGISDVLPLDKLKLLFVPELLAMLCGDGDIKWDAASLLKSLKLAHGYTKDSMPVQFFIEYLDELTVVQRRAFLLYATGCPNLPPGGFQALKPVFEVVRRVVDTDDVDRALPFARTCTNTLHLPAYSSKEVLARQMHFAIANSRGVIDRD</sequence>
<keyword evidence="7 10" id="KW-0833">Ubl conjugation pathway</keyword>
<feature type="region of interest" description="Disordered" evidence="12">
    <location>
        <begin position="2168"/>
        <end position="2197"/>
    </location>
</feature>
<dbReference type="GO" id="GO:0008270">
    <property type="term" value="F:zinc ion binding"/>
    <property type="evidence" value="ECO:0007669"/>
    <property type="project" value="UniProtKB-KW"/>
</dbReference>
<dbReference type="EnsemblProtists" id="PYU1_T011319">
    <property type="protein sequence ID" value="PYU1_T011319"/>
    <property type="gene ID" value="PYU1_G011294"/>
</dbReference>
<dbReference type="PROSITE" id="PS50237">
    <property type="entry name" value="HECT"/>
    <property type="match status" value="1"/>
</dbReference>
<evidence type="ECO:0000256" key="1">
    <source>
        <dbReference type="ARBA" id="ARBA00000885"/>
    </source>
</evidence>
<feature type="compositionally biased region" description="Low complexity" evidence="12">
    <location>
        <begin position="21"/>
        <end position="43"/>
    </location>
</feature>
<feature type="compositionally biased region" description="Basic residues" evidence="12">
    <location>
        <begin position="1017"/>
        <end position="1027"/>
    </location>
</feature>
<keyword evidence="4" id="KW-0808">Transferase</keyword>
<dbReference type="PROSITE" id="PS50088">
    <property type="entry name" value="ANK_REPEAT"/>
    <property type="match status" value="2"/>
</dbReference>
<feature type="compositionally biased region" description="Basic residues" evidence="12">
    <location>
        <begin position="44"/>
        <end position="56"/>
    </location>
</feature>
<evidence type="ECO:0000313" key="16">
    <source>
        <dbReference type="Proteomes" id="UP000019132"/>
    </source>
</evidence>
<dbReference type="InterPro" id="IPR001876">
    <property type="entry name" value="Znf_RanBP2"/>
</dbReference>
<dbReference type="SUPFAM" id="SSF48403">
    <property type="entry name" value="Ankyrin repeat"/>
    <property type="match status" value="1"/>
</dbReference>
<feature type="region of interest" description="Disordered" evidence="12">
    <location>
        <begin position="1871"/>
        <end position="1954"/>
    </location>
</feature>
<dbReference type="SUPFAM" id="SSF90209">
    <property type="entry name" value="Ran binding protein zinc finger-like"/>
    <property type="match status" value="1"/>
</dbReference>
<dbReference type="EC" id="2.3.2.26" evidence="3"/>
<feature type="compositionally biased region" description="Polar residues" evidence="12">
    <location>
        <begin position="1880"/>
        <end position="1910"/>
    </location>
</feature>
<dbReference type="Gene3D" id="3.30.2410.10">
    <property type="entry name" value="Hect, E3 ligase catalytic domain"/>
    <property type="match status" value="1"/>
</dbReference>
<feature type="domain" description="RanBP2-type" evidence="13">
    <location>
        <begin position="185"/>
        <end position="214"/>
    </location>
</feature>
<dbReference type="STRING" id="431595.K3X270"/>
<dbReference type="PROSITE" id="PS50297">
    <property type="entry name" value="ANK_REP_REGION"/>
    <property type="match status" value="2"/>
</dbReference>
<dbReference type="SMART" id="SM00248">
    <property type="entry name" value="ANK"/>
    <property type="match status" value="3"/>
</dbReference>
<dbReference type="SMART" id="SM00547">
    <property type="entry name" value="ZnF_RBZ"/>
    <property type="match status" value="2"/>
</dbReference>
<feature type="compositionally biased region" description="Acidic residues" evidence="12">
    <location>
        <begin position="1408"/>
        <end position="1423"/>
    </location>
</feature>
<dbReference type="SUPFAM" id="SSF48371">
    <property type="entry name" value="ARM repeat"/>
    <property type="match status" value="1"/>
</dbReference>
<dbReference type="HOGENOM" id="CLU_228449_0_0_1"/>
<dbReference type="InterPro" id="IPR002110">
    <property type="entry name" value="Ankyrin_rpt"/>
</dbReference>
<dbReference type="eggNOG" id="KOG0170">
    <property type="taxonomic scope" value="Eukaryota"/>
</dbReference>
<evidence type="ECO:0000256" key="8">
    <source>
        <dbReference type="ARBA" id="ARBA00022833"/>
    </source>
</evidence>
<evidence type="ECO:0000256" key="4">
    <source>
        <dbReference type="ARBA" id="ARBA00022679"/>
    </source>
</evidence>